<evidence type="ECO:0000256" key="7">
    <source>
        <dbReference type="PIRSR" id="PIRSR600715-1"/>
    </source>
</evidence>
<keyword evidence="3 9" id="KW-0808">Transferase</keyword>
<dbReference type="InterPro" id="IPR000715">
    <property type="entry name" value="Glycosyl_transferase_4"/>
</dbReference>
<keyword evidence="6 8" id="KW-0472">Membrane</keyword>
<sequence>MLSIGFIISLLSALFITPFVKKIAIYWGAVDQPNHRKVHSRIMPRLGGLAIYLAFLISFLLIGPKNILTWGILAGGTIIVLTGALDDRYQLSPKVKLLGQLIAAIVVVASGLKVEFINLPFDGIFIFGWLSIPITIVWIVGISNAINLIDGLDGLAAGVSAIATATILIMSLLIANNTVSLLSVALLGAIIGFLFFNFHPAKIFMGDTGALFLGFMLASMSILGFKYVTLFAFVMPILILGVPISDTFFAIVRRMVHNKPISEADKNHLHHRLLQLGLSHRQAVIFIYFVSMLFGASAIYFSQATLWGALLILGLLLLALELFVEAIGLVSKSYRPILDSIRKIFIKNEQKQENL</sequence>
<gene>
    <name evidence="9" type="ORF">BHF71_00930</name>
</gene>
<evidence type="ECO:0000256" key="2">
    <source>
        <dbReference type="ARBA" id="ARBA00022475"/>
    </source>
</evidence>
<dbReference type="GO" id="GO:0005886">
    <property type="term" value="C:plasma membrane"/>
    <property type="evidence" value="ECO:0007669"/>
    <property type="project" value="UniProtKB-SubCell"/>
</dbReference>
<feature type="binding site" evidence="7">
    <location>
        <position position="207"/>
    </location>
    <ligand>
        <name>Mg(2+)</name>
        <dbReference type="ChEBI" id="CHEBI:18420"/>
    </ligand>
</feature>
<proteinExistence type="predicted"/>
<dbReference type="CDD" id="cd06853">
    <property type="entry name" value="GT_WecA_like"/>
    <property type="match status" value="1"/>
</dbReference>
<feature type="transmembrane region" description="Helical" evidence="8">
    <location>
        <begin position="6"/>
        <end position="30"/>
    </location>
</feature>
<keyword evidence="7" id="KW-0479">Metal-binding</keyword>
<evidence type="ECO:0000313" key="9">
    <source>
        <dbReference type="EMBL" id="OEF99771.1"/>
    </source>
</evidence>
<accession>A0A1D2YVS1</accession>
<keyword evidence="2" id="KW-1003">Cell membrane</keyword>
<evidence type="ECO:0000256" key="6">
    <source>
        <dbReference type="ARBA" id="ARBA00023136"/>
    </source>
</evidence>
<feature type="transmembrane region" description="Helical" evidence="8">
    <location>
        <begin position="233"/>
        <end position="252"/>
    </location>
</feature>
<feature type="binding site" evidence="7">
    <location>
        <position position="147"/>
    </location>
    <ligand>
        <name>Mg(2+)</name>
        <dbReference type="ChEBI" id="CHEBI:18420"/>
    </ligand>
</feature>
<dbReference type="GO" id="GO:0046872">
    <property type="term" value="F:metal ion binding"/>
    <property type="evidence" value="ECO:0007669"/>
    <property type="project" value="UniProtKB-KW"/>
</dbReference>
<feature type="transmembrane region" description="Helical" evidence="8">
    <location>
        <begin position="283"/>
        <end position="301"/>
    </location>
</feature>
<feature type="transmembrane region" description="Helical" evidence="8">
    <location>
        <begin position="154"/>
        <end position="175"/>
    </location>
</feature>
<evidence type="ECO:0000256" key="1">
    <source>
        <dbReference type="ARBA" id="ARBA00004651"/>
    </source>
</evidence>
<evidence type="ECO:0000313" key="10">
    <source>
        <dbReference type="Proteomes" id="UP000243739"/>
    </source>
</evidence>
<evidence type="ECO:0000256" key="8">
    <source>
        <dbReference type="SAM" id="Phobius"/>
    </source>
</evidence>
<dbReference type="PANTHER" id="PTHR22926:SF3">
    <property type="entry name" value="UNDECAPRENYL-PHOSPHATE ALPHA-N-ACETYLGLUCOSAMINYL 1-PHOSPHATE TRANSFERASE"/>
    <property type="match status" value="1"/>
</dbReference>
<comment type="cofactor">
    <cofactor evidence="7">
        <name>Mg(2+)</name>
        <dbReference type="ChEBI" id="CHEBI:18420"/>
    </cofactor>
</comment>
<protein>
    <submittedName>
        <fullName evidence="9">Undecaprenyl-phosphate alpha-N-acetylglucosaminyl 1-phosphate transferase</fullName>
    </submittedName>
</protein>
<dbReference type="GO" id="GO:0044038">
    <property type="term" value="P:cell wall macromolecule biosynthetic process"/>
    <property type="evidence" value="ECO:0007669"/>
    <property type="project" value="TreeGrafter"/>
</dbReference>
<dbReference type="STRING" id="337097.BHF71_00930"/>
<keyword evidence="4 8" id="KW-0812">Transmembrane</keyword>
<dbReference type="PROSITE" id="PS01348">
    <property type="entry name" value="MRAY_2"/>
    <property type="match status" value="1"/>
</dbReference>
<evidence type="ECO:0000256" key="5">
    <source>
        <dbReference type="ARBA" id="ARBA00022989"/>
    </source>
</evidence>
<dbReference type="Pfam" id="PF00953">
    <property type="entry name" value="Glycos_transf_4"/>
    <property type="match status" value="1"/>
</dbReference>
<evidence type="ECO:0000256" key="3">
    <source>
        <dbReference type="ARBA" id="ARBA00022679"/>
    </source>
</evidence>
<feature type="transmembrane region" description="Helical" evidence="8">
    <location>
        <begin position="307"/>
        <end position="330"/>
    </location>
</feature>
<name>A0A1D2YVS1_9BACI</name>
<dbReference type="GO" id="GO:0016780">
    <property type="term" value="F:phosphotransferase activity, for other substituted phosphate groups"/>
    <property type="evidence" value="ECO:0007669"/>
    <property type="project" value="InterPro"/>
</dbReference>
<reference evidence="9 10" key="1">
    <citation type="submission" date="2016-09" db="EMBL/GenBank/DDBJ databases">
        <title>Draft genome sequence for the type strain of Vulcanibacillus modesticaldus BR, a strictly anaerobic, moderately thermophilic, and nitrate-reducing bacterium from deep sea-hydrothermal vents of the Mid-Atlantic Ridge.</title>
        <authorList>
            <person name="Abin C.A."/>
            <person name="Hollibaugh J.T."/>
        </authorList>
    </citation>
    <scope>NUCLEOTIDE SEQUENCE [LARGE SCALE GENOMIC DNA]</scope>
    <source>
        <strain evidence="9 10">BR</strain>
    </source>
</reference>
<keyword evidence="5 8" id="KW-1133">Transmembrane helix</keyword>
<dbReference type="EMBL" id="MIJF01000013">
    <property type="protein sequence ID" value="OEF99771.1"/>
    <property type="molecule type" value="Genomic_DNA"/>
</dbReference>
<organism evidence="9 10">
    <name type="scientific">Vulcanibacillus modesticaldus</name>
    <dbReference type="NCBI Taxonomy" id="337097"/>
    <lineage>
        <taxon>Bacteria</taxon>
        <taxon>Bacillati</taxon>
        <taxon>Bacillota</taxon>
        <taxon>Bacilli</taxon>
        <taxon>Bacillales</taxon>
        <taxon>Bacillaceae</taxon>
        <taxon>Vulcanibacillus</taxon>
    </lineage>
</organism>
<feature type="transmembrane region" description="Helical" evidence="8">
    <location>
        <begin position="123"/>
        <end position="142"/>
    </location>
</feature>
<keyword evidence="10" id="KW-1185">Reference proteome</keyword>
<dbReference type="RefSeq" id="WP_069656258.1">
    <property type="nucleotide sequence ID" value="NZ_MIJF01000013.1"/>
</dbReference>
<feature type="transmembrane region" description="Helical" evidence="8">
    <location>
        <begin position="181"/>
        <end position="198"/>
    </location>
</feature>
<feature type="transmembrane region" description="Helical" evidence="8">
    <location>
        <begin position="67"/>
        <end position="85"/>
    </location>
</feature>
<feature type="transmembrane region" description="Helical" evidence="8">
    <location>
        <begin position="42"/>
        <end position="61"/>
    </location>
</feature>
<keyword evidence="7" id="KW-0460">Magnesium</keyword>
<evidence type="ECO:0000256" key="4">
    <source>
        <dbReference type="ARBA" id="ARBA00022692"/>
    </source>
</evidence>
<dbReference type="GO" id="GO:0071555">
    <property type="term" value="P:cell wall organization"/>
    <property type="evidence" value="ECO:0007669"/>
    <property type="project" value="TreeGrafter"/>
</dbReference>
<dbReference type="InterPro" id="IPR018480">
    <property type="entry name" value="PNAcMuramoyl-5peptid_Trfase_CS"/>
</dbReference>
<dbReference type="GO" id="GO:0009103">
    <property type="term" value="P:lipopolysaccharide biosynthetic process"/>
    <property type="evidence" value="ECO:0007669"/>
    <property type="project" value="TreeGrafter"/>
</dbReference>
<dbReference type="AlphaFoldDB" id="A0A1D2YVS1"/>
<dbReference type="Proteomes" id="UP000243739">
    <property type="component" value="Unassembled WGS sequence"/>
</dbReference>
<feature type="transmembrane region" description="Helical" evidence="8">
    <location>
        <begin position="210"/>
        <end position="227"/>
    </location>
</feature>
<comment type="subcellular location">
    <subcellularLocation>
        <location evidence="1">Cell membrane</location>
        <topology evidence="1">Multi-pass membrane protein</topology>
    </subcellularLocation>
</comment>
<dbReference type="PANTHER" id="PTHR22926">
    <property type="entry name" value="PHOSPHO-N-ACETYLMURAMOYL-PENTAPEPTIDE-TRANSFERASE"/>
    <property type="match status" value="1"/>
</dbReference>
<feature type="transmembrane region" description="Helical" evidence="8">
    <location>
        <begin position="97"/>
        <end position="117"/>
    </location>
</feature>
<comment type="caution">
    <text evidence="9">The sequence shown here is derived from an EMBL/GenBank/DDBJ whole genome shotgun (WGS) entry which is preliminary data.</text>
</comment>